<organism evidence="1 2">
    <name type="scientific">Sinorhizobium mexicanum</name>
    <dbReference type="NCBI Taxonomy" id="375549"/>
    <lineage>
        <taxon>Bacteria</taxon>
        <taxon>Pseudomonadati</taxon>
        <taxon>Pseudomonadota</taxon>
        <taxon>Alphaproteobacteria</taxon>
        <taxon>Hyphomicrobiales</taxon>
        <taxon>Rhizobiaceae</taxon>
        <taxon>Sinorhizobium/Ensifer group</taxon>
        <taxon>Sinorhizobium</taxon>
    </lineage>
</organism>
<reference evidence="1 2" key="1">
    <citation type="submission" date="2019-06" db="EMBL/GenBank/DDBJ databases">
        <title>Complete genome sequence of Ensifer mexicanus ITTG R7 isolated from nodules of Acacia angustissima (Mill.) Kuntze.</title>
        <authorList>
            <person name="Rincon-Rosales R."/>
            <person name="Rogel M.A."/>
            <person name="Guerrero G."/>
            <person name="Rincon-Molina C.I."/>
            <person name="Lopez-Lopez A."/>
            <person name="Martinez-Romero E."/>
        </authorList>
    </citation>
    <scope>NUCLEOTIDE SEQUENCE [LARGE SCALE GENOMIC DNA]</scope>
    <source>
        <strain evidence="1 2">ITTG R7</strain>
        <plasmid evidence="2">pemeittgr7c</plasmid>
    </source>
</reference>
<gene>
    <name evidence="1" type="ORF">FKV68_31340</name>
</gene>
<evidence type="ECO:0000313" key="2">
    <source>
        <dbReference type="Proteomes" id="UP000510721"/>
    </source>
</evidence>
<accession>A0A859QQV7</accession>
<dbReference type="EMBL" id="CP041241">
    <property type="protein sequence ID" value="QLL65775.1"/>
    <property type="molecule type" value="Genomic_DNA"/>
</dbReference>
<protein>
    <submittedName>
        <fullName evidence="1">Uncharacterized protein</fullName>
    </submittedName>
</protein>
<sequence>MSSSERMVSACEPDAAEKVAFVKAVFKGIESGTEAARIVERKKQGEAAAPQVELLRRIPAQPSSESQPLHQLSASMLAMAAEIETAVSDDDPGRIDVGAQQALMSALCRLYAANDERGNHFDVLSEQTTVTATDAMVLCGALLKAVDLQVFELALWQSWSSR</sequence>
<dbReference type="KEGG" id="emx:FKV68_31340"/>
<dbReference type="Proteomes" id="UP000510721">
    <property type="component" value="Plasmid pEmeITTGR7c"/>
</dbReference>
<dbReference type="AlphaFoldDB" id="A0A859QQV7"/>
<keyword evidence="1" id="KW-0614">Plasmid</keyword>
<keyword evidence="2" id="KW-1185">Reference proteome</keyword>
<proteinExistence type="predicted"/>
<dbReference type="RefSeq" id="WP_180942670.1">
    <property type="nucleotide sequence ID" value="NZ_CP041241.1"/>
</dbReference>
<evidence type="ECO:0000313" key="1">
    <source>
        <dbReference type="EMBL" id="QLL65775.1"/>
    </source>
</evidence>
<geneLocation type="plasmid" evidence="2">
    <name>pemeittgr7c</name>
</geneLocation>
<name>A0A859QQV7_9HYPH</name>